<dbReference type="Pfam" id="PF02518">
    <property type="entry name" value="HATPase_c"/>
    <property type="match status" value="1"/>
</dbReference>
<comment type="caution">
    <text evidence="10">The sequence shown here is derived from an EMBL/GenBank/DDBJ whole genome shotgun (WGS) entry which is preliminary data.</text>
</comment>
<dbReference type="InterPro" id="IPR004358">
    <property type="entry name" value="Sig_transdc_His_kin-like_C"/>
</dbReference>
<dbReference type="SUPFAM" id="SSF52172">
    <property type="entry name" value="CheY-like"/>
    <property type="match status" value="1"/>
</dbReference>
<dbReference type="Pfam" id="PF00512">
    <property type="entry name" value="HisKA"/>
    <property type="match status" value="1"/>
</dbReference>
<dbReference type="InterPro" id="IPR036097">
    <property type="entry name" value="HisK_dim/P_sf"/>
</dbReference>
<feature type="transmembrane region" description="Helical" evidence="7">
    <location>
        <begin position="43"/>
        <end position="68"/>
    </location>
</feature>
<dbReference type="Gene3D" id="1.10.287.130">
    <property type="match status" value="1"/>
</dbReference>
<dbReference type="PROSITE" id="PS50110">
    <property type="entry name" value="RESPONSE_REGULATORY"/>
    <property type="match status" value="1"/>
</dbReference>
<dbReference type="Pfam" id="PF00072">
    <property type="entry name" value="Response_reg"/>
    <property type="match status" value="1"/>
</dbReference>
<evidence type="ECO:0000313" key="10">
    <source>
        <dbReference type="EMBL" id="KIQ15997.1"/>
    </source>
</evidence>
<dbReference type="PANTHER" id="PTHR43047:SF9">
    <property type="entry name" value="HISTIDINE KINASE"/>
    <property type="match status" value="1"/>
</dbReference>
<keyword evidence="3 6" id="KW-0597">Phosphoprotein</keyword>
<protein>
    <recommendedName>
        <fullName evidence="2">histidine kinase</fullName>
        <ecNumber evidence="2">2.7.13.3</ecNumber>
    </recommendedName>
</protein>
<evidence type="ECO:0000256" key="2">
    <source>
        <dbReference type="ARBA" id="ARBA00012438"/>
    </source>
</evidence>
<evidence type="ECO:0000256" key="6">
    <source>
        <dbReference type="PROSITE-ProRule" id="PRU00169"/>
    </source>
</evidence>
<dbReference type="SMART" id="SM00388">
    <property type="entry name" value="HisKA"/>
    <property type="match status" value="1"/>
</dbReference>
<dbReference type="RefSeq" id="WP_042582865.1">
    <property type="nucleotide sequence ID" value="NZ_JXQQ01000138.1"/>
</dbReference>
<dbReference type="GO" id="GO:0005886">
    <property type="term" value="C:plasma membrane"/>
    <property type="evidence" value="ECO:0007669"/>
    <property type="project" value="TreeGrafter"/>
</dbReference>
<feature type="transmembrane region" description="Helical" evidence="7">
    <location>
        <begin position="102"/>
        <end position="119"/>
    </location>
</feature>
<keyword evidence="7" id="KW-1133">Transmembrane helix</keyword>
<feature type="domain" description="Histidine kinase" evidence="8">
    <location>
        <begin position="237"/>
        <end position="454"/>
    </location>
</feature>
<dbReference type="SUPFAM" id="SSF47384">
    <property type="entry name" value="Homodimeric domain of signal transducing histidine kinase"/>
    <property type="match status" value="1"/>
</dbReference>
<accession>A0A0D0JQE5</accession>
<dbReference type="GO" id="GO:0000155">
    <property type="term" value="F:phosphorelay sensor kinase activity"/>
    <property type="evidence" value="ECO:0007669"/>
    <property type="project" value="InterPro"/>
</dbReference>
<feature type="modified residue" description="4-aspartylphosphate" evidence="6">
    <location>
        <position position="528"/>
    </location>
</feature>
<organism evidence="10 11">
    <name type="scientific">Variovorax paradoxus</name>
    <dbReference type="NCBI Taxonomy" id="34073"/>
    <lineage>
        <taxon>Bacteria</taxon>
        <taxon>Pseudomonadati</taxon>
        <taxon>Pseudomonadota</taxon>
        <taxon>Betaproteobacteria</taxon>
        <taxon>Burkholderiales</taxon>
        <taxon>Comamonadaceae</taxon>
        <taxon>Variovorax</taxon>
    </lineage>
</organism>
<dbReference type="CDD" id="cd00156">
    <property type="entry name" value="REC"/>
    <property type="match status" value="1"/>
</dbReference>
<dbReference type="InterPro" id="IPR011006">
    <property type="entry name" value="CheY-like_superfamily"/>
</dbReference>
<dbReference type="InterPro" id="IPR001789">
    <property type="entry name" value="Sig_transdc_resp-reg_receiver"/>
</dbReference>
<evidence type="ECO:0000259" key="8">
    <source>
        <dbReference type="PROSITE" id="PS50109"/>
    </source>
</evidence>
<dbReference type="SMART" id="SM00448">
    <property type="entry name" value="REC"/>
    <property type="match status" value="1"/>
</dbReference>
<feature type="domain" description="Response regulatory" evidence="9">
    <location>
        <begin position="481"/>
        <end position="593"/>
    </location>
</feature>
<dbReference type="PRINTS" id="PR00344">
    <property type="entry name" value="BCTRLSENSOR"/>
</dbReference>
<keyword evidence="5" id="KW-0418">Kinase</keyword>
<reference evidence="10 11" key="1">
    <citation type="submission" date="2014-12" db="EMBL/GenBank/DDBJ databases">
        <title>16Stimator: statistical estimation of ribosomal gene copy numbers from draft genome assemblies.</title>
        <authorList>
            <person name="Perisin M.A."/>
            <person name="Vetter M."/>
            <person name="Gilbert J.A."/>
            <person name="Bergelson J."/>
        </authorList>
    </citation>
    <scope>NUCLEOTIDE SEQUENCE [LARGE SCALE GENOMIC DNA]</scope>
    <source>
        <strain evidence="10 11">MEDvA23</strain>
    </source>
</reference>
<dbReference type="GO" id="GO:0009927">
    <property type="term" value="F:histidine phosphotransfer kinase activity"/>
    <property type="evidence" value="ECO:0007669"/>
    <property type="project" value="TreeGrafter"/>
</dbReference>
<comment type="catalytic activity">
    <reaction evidence="1">
        <text>ATP + protein L-histidine = ADP + protein N-phospho-L-histidine.</text>
        <dbReference type="EC" id="2.7.13.3"/>
    </reaction>
</comment>
<evidence type="ECO:0000313" key="11">
    <source>
        <dbReference type="Proteomes" id="UP000032067"/>
    </source>
</evidence>
<dbReference type="CDD" id="cd00082">
    <property type="entry name" value="HisKA"/>
    <property type="match status" value="1"/>
</dbReference>
<dbReference type="InterPro" id="IPR005467">
    <property type="entry name" value="His_kinase_dom"/>
</dbReference>
<sequence>MPVPLWQRLRAYWVESPNADPLVDQSLARAYIVDTRDTPLSAAMIAAVFWGMFLVLTGDRGTLVWAVLVHAMQWNMHRHLHRVDPAAIDVASAARTRRQLELRMLFPGLVWALAPWLFFPHGDLAYILLMYFFVSGTTGVIIAALAQWWLAAVCFGVPVFLSLALRLVLEPGSVPVIMGCLAVSQLLASLHYARKQNRLIVRSIENGFENARLAEALSRQLDHVAQMAAQRARIFAAANHDLRQPMHALAIFVDALDTRSPPGADNLRFMRDSVDALRGSIDALLDIAQLDGGVAPVRLEPLRLDALFRSLNGRFAALAEAKGLALRIRPTEAVVRADARMLARVLGNLVDNAIKYTPEGTVFVRARRVQRPANGVPAWRIEVRDSGVGIEAQHREHVFEEFFQVDNPGRDRSRGLGLGLSLVAGMARVMGSCIEVRSAPGRGSTFSLVLEEAPAPPQVPEADAPAHSCASGSGRTTSAIRILVLDDEQPVREAMRSLLSGWGHEVALAANPREALQHGGVFDLMLSDLRLGSGLSGLAAAQALQAVGKARNVVILTGETAHANRVEVERAGYALIYKPADARALQDAIAASRLA</sequence>
<dbReference type="PROSITE" id="PS50109">
    <property type="entry name" value="HIS_KIN"/>
    <property type="match status" value="1"/>
</dbReference>
<evidence type="ECO:0000256" key="5">
    <source>
        <dbReference type="ARBA" id="ARBA00022777"/>
    </source>
</evidence>
<dbReference type="InterPro" id="IPR036890">
    <property type="entry name" value="HATPase_C_sf"/>
</dbReference>
<evidence type="ECO:0000256" key="4">
    <source>
        <dbReference type="ARBA" id="ARBA00022679"/>
    </source>
</evidence>
<keyword evidence="7" id="KW-0472">Membrane</keyword>
<dbReference type="Proteomes" id="UP000032067">
    <property type="component" value="Unassembled WGS sequence"/>
</dbReference>
<name>A0A0D0JQE5_VARPD</name>
<feature type="transmembrane region" description="Helical" evidence="7">
    <location>
        <begin position="148"/>
        <end position="168"/>
    </location>
</feature>
<evidence type="ECO:0000256" key="1">
    <source>
        <dbReference type="ARBA" id="ARBA00000085"/>
    </source>
</evidence>
<dbReference type="SMART" id="SM00387">
    <property type="entry name" value="HATPase_c"/>
    <property type="match status" value="1"/>
</dbReference>
<evidence type="ECO:0000259" key="9">
    <source>
        <dbReference type="PROSITE" id="PS50110"/>
    </source>
</evidence>
<gene>
    <name evidence="10" type="ORF">RT97_31795</name>
</gene>
<dbReference type="Gene3D" id="3.40.50.2300">
    <property type="match status" value="1"/>
</dbReference>
<dbReference type="SUPFAM" id="SSF55874">
    <property type="entry name" value="ATPase domain of HSP90 chaperone/DNA topoisomerase II/histidine kinase"/>
    <property type="match status" value="1"/>
</dbReference>
<proteinExistence type="predicted"/>
<dbReference type="AlphaFoldDB" id="A0A0D0JQE5"/>
<feature type="transmembrane region" description="Helical" evidence="7">
    <location>
        <begin position="125"/>
        <end position="143"/>
    </location>
</feature>
<keyword evidence="4" id="KW-0808">Transferase</keyword>
<dbReference type="InterPro" id="IPR003661">
    <property type="entry name" value="HisK_dim/P_dom"/>
</dbReference>
<evidence type="ECO:0000256" key="3">
    <source>
        <dbReference type="ARBA" id="ARBA00022553"/>
    </source>
</evidence>
<dbReference type="Gene3D" id="3.30.565.10">
    <property type="entry name" value="Histidine kinase-like ATPase, C-terminal domain"/>
    <property type="match status" value="1"/>
</dbReference>
<dbReference type="EMBL" id="JXQQ01000138">
    <property type="protein sequence ID" value="KIQ15997.1"/>
    <property type="molecule type" value="Genomic_DNA"/>
</dbReference>
<keyword evidence="7" id="KW-0812">Transmembrane</keyword>
<dbReference type="PANTHER" id="PTHR43047">
    <property type="entry name" value="TWO-COMPONENT HISTIDINE PROTEIN KINASE"/>
    <property type="match status" value="1"/>
</dbReference>
<evidence type="ECO:0000256" key="7">
    <source>
        <dbReference type="SAM" id="Phobius"/>
    </source>
</evidence>
<dbReference type="EC" id="2.7.13.3" evidence="2"/>
<dbReference type="InterPro" id="IPR003594">
    <property type="entry name" value="HATPase_dom"/>
</dbReference>